<dbReference type="InterPro" id="IPR009030">
    <property type="entry name" value="Growth_fac_rcpt_cys_sf"/>
</dbReference>
<comment type="caution">
    <text evidence="3">The sequence shown here is derived from an EMBL/GenBank/DDBJ whole genome shotgun (WGS) entry which is preliminary data.</text>
</comment>
<feature type="domain" description="Tyrosine-protein kinase ephrin type A/B receptor-like" evidence="2">
    <location>
        <begin position="920"/>
        <end position="952"/>
    </location>
</feature>
<evidence type="ECO:0000313" key="3">
    <source>
        <dbReference type="EMBL" id="PRW59428.1"/>
    </source>
</evidence>
<accession>A0A2P6TZD7</accession>
<dbReference type="Gene3D" id="2.10.50.10">
    <property type="entry name" value="Tumor Necrosis Factor Receptor, subunit A, domain 2"/>
    <property type="match status" value="6"/>
</dbReference>
<dbReference type="EMBL" id="LHPG02000004">
    <property type="protein sequence ID" value="PRW59428.1"/>
    <property type="molecule type" value="Genomic_DNA"/>
</dbReference>
<protein>
    <submittedName>
        <fullName evidence="3">Serine threonine</fullName>
    </submittedName>
</protein>
<dbReference type="Pfam" id="PF07699">
    <property type="entry name" value="Ephrin_rec_like"/>
    <property type="match status" value="4"/>
</dbReference>
<name>A0A2P6TZD7_CHLSO</name>
<organism evidence="3 4">
    <name type="scientific">Chlorella sorokiniana</name>
    <name type="common">Freshwater green alga</name>
    <dbReference type="NCBI Taxonomy" id="3076"/>
    <lineage>
        <taxon>Eukaryota</taxon>
        <taxon>Viridiplantae</taxon>
        <taxon>Chlorophyta</taxon>
        <taxon>core chlorophytes</taxon>
        <taxon>Trebouxiophyceae</taxon>
        <taxon>Chlorellales</taxon>
        <taxon>Chlorellaceae</taxon>
        <taxon>Chlorella clade</taxon>
        <taxon>Chlorella</taxon>
    </lineage>
</organism>
<feature type="domain" description="Tyrosine-protein kinase ephrin type A/B receptor-like" evidence="2">
    <location>
        <begin position="1046"/>
        <end position="1093"/>
    </location>
</feature>
<dbReference type="AlphaFoldDB" id="A0A2P6TZD7"/>
<feature type="chain" id="PRO_5015194054" evidence="1">
    <location>
        <begin position="23"/>
        <end position="1155"/>
    </location>
</feature>
<dbReference type="OrthoDB" id="507282at2759"/>
<feature type="domain" description="Tyrosine-protein kinase ephrin type A/B receptor-like" evidence="2">
    <location>
        <begin position="1096"/>
        <end position="1134"/>
    </location>
</feature>
<dbReference type="SMART" id="SM01411">
    <property type="entry name" value="Ephrin_rec_like"/>
    <property type="match status" value="11"/>
</dbReference>
<dbReference type="InterPro" id="IPR011641">
    <property type="entry name" value="Tyr-kin_ephrin_A/B_rcpt-like"/>
</dbReference>
<reference evidence="3 4" key="1">
    <citation type="journal article" date="2018" name="Plant J.">
        <title>Genome sequences of Chlorella sorokiniana UTEX 1602 and Micractinium conductrix SAG 241.80: implications to maltose excretion by a green alga.</title>
        <authorList>
            <person name="Arriola M.B."/>
            <person name="Velmurugan N."/>
            <person name="Zhang Y."/>
            <person name="Plunkett M.H."/>
            <person name="Hondzo H."/>
            <person name="Barney B.M."/>
        </authorList>
    </citation>
    <scope>NUCLEOTIDE SEQUENCE [LARGE SCALE GENOMIC DNA]</scope>
    <source>
        <strain evidence="4">UTEX 1602</strain>
    </source>
</reference>
<keyword evidence="1" id="KW-0732">Signal</keyword>
<dbReference type="Proteomes" id="UP000239899">
    <property type="component" value="Unassembled WGS sequence"/>
</dbReference>
<proteinExistence type="predicted"/>
<dbReference type="SUPFAM" id="SSF57184">
    <property type="entry name" value="Growth factor receptor domain"/>
    <property type="match status" value="5"/>
</dbReference>
<feature type="domain" description="Tyrosine-protein kinase ephrin type A/B receptor-like" evidence="2">
    <location>
        <begin position="979"/>
        <end position="1027"/>
    </location>
</feature>
<dbReference type="PANTHER" id="PTHR46967">
    <property type="entry name" value="INSULIN-LIKE GROWTH FACTOR BINDING PROTEIN,N-TERMINAL"/>
    <property type="match status" value="1"/>
</dbReference>
<sequence length="1155" mass="117979">MAPRRVAALAVCLLAMAAGAAAANECSSKQGFLTMELFSATGTGATSSELAKCLSSVKVTLDTHCNVDLESLSSGGAFIPSIFTDSSLAGDTYKQFKECPSTSAATVSAGTNPIASTDVTATGTFTDALLTQLKKFAYQGARDTAGLANIQILNGIVTVQDKQSGPTVVYKYAIKEATMTVPGVPSVPGGGVATPTGTDMVANTEYFANANIGQTCAAGRYGLVVKPPSGASIKVCFLCPVGTYGDGNGCTAVSAGKASDTVGATQDPVATCAAGTYAQGGNSDCLPCPAGSFSAAGAGQCTDCPAGSYSWIPGSAACYKCINGVPTCMAGSDGGSTCTNNNDEPSPGYHVLSVSQLNWPANLAAPYKPDIYAKCSSWASTPTLQLALEVAGDCSITIRPITDTSCSDPGAVSGQQIIGQAAGTTYQYTYNDLIIRAYYQTSTAIRTQLPTDGATTVKSFMMAIDKPTPAEYSASTYTGNELKLRFWGATDDVAASDLTSDVATNKVTAIGGTVVGLPASAIDGTNCPDGTYASDDDNYCTACPQGHYCAAGVMTPCDADYANPLLGAKASGACTQCSASLSPRFTSLPGAGYCTVKYFERNCQTDGTYWDESSMQCEDCPAGTFRAGNDANNLECRSCDPGTYSKAKAGSCTACPAGQYSPSYGLADQSTANEPRLHCLRCPVGSVALTAAEALPAKFIVDNSVLTATDDYRNDKALPGGATVCMACPDGTFADKTKTAKAPTVTGTAPNEVYANTATSCTLCPTGTYRIGDASPMNNKCNPIPAGYKAKTLLVGTTAIGAGATELVCTSNDADKAKCKGAFEIEACGKGTVSSWNAGFIERTPGAPTTCKSCTNNEYAPRPGMAKCLACRGGTKPATSNGAGGPDYCTPCDAGYFRGALTATQAGSYKAADGSADSKDFCTQCPMNSYATRIGATGCIDCPRGTETQDEGNTECTACAVGYYKRTGGRTSCIEAEAGTFVNTTGAFTTTPCPVGTFTDKAGQDSCDPCPAGQYANTRGSQSCKTCPAGTISIGQAATCKSCTAGFYAPAGSGICSPCKPGTFADAARSGSCKRCPKGKQCPTPAMKVPQDCPAGTFAAKDGSSLCTPCPVNFFQASRGQTKCTPCAPNYNTRGQTGQRACSLVRVTGLRRSQL</sequence>
<evidence type="ECO:0000256" key="1">
    <source>
        <dbReference type="SAM" id="SignalP"/>
    </source>
</evidence>
<evidence type="ECO:0000259" key="2">
    <source>
        <dbReference type="Pfam" id="PF07699"/>
    </source>
</evidence>
<keyword evidence="4" id="KW-1185">Reference proteome</keyword>
<dbReference type="STRING" id="3076.A0A2P6TZD7"/>
<feature type="signal peptide" evidence="1">
    <location>
        <begin position="1"/>
        <end position="22"/>
    </location>
</feature>
<dbReference type="PANTHER" id="PTHR46967:SF1">
    <property type="entry name" value="KERATIN-ASSOCIATED PROTEIN 16-1-LIKE"/>
    <property type="match status" value="1"/>
</dbReference>
<gene>
    <name evidence="3" type="ORF">C2E21_2190</name>
</gene>
<evidence type="ECO:0000313" key="4">
    <source>
        <dbReference type="Proteomes" id="UP000239899"/>
    </source>
</evidence>